<feature type="transmembrane region" description="Helical" evidence="5">
    <location>
        <begin position="261"/>
        <end position="280"/>
    </location>
</feature>
<evidence type="ECO:0000256" key="1">
    <source>
        <dbReference type="ARBA" id="ARBA00004141"/>
    </source>
</evidence>
<sequence length="294" mass="31408">MVKILLGILSCMGLWYLMVFFKDYKEAKINNRLEKENKVALSGIGFIICFFDTLGIGGFAPMTAIFKQFKLVNDRIIPGTLNAAMTIPIVIEALIFIKDVKVDLITLVSMLVAATLGALLGAGYVSKLDEKKVQLYMGIALIIVAAIMLAGKLGILPSGGDAVGLSGVKLVIAVIGNFVLGALMTLGIGLYAPCMALVYALGLSPLVAFPIMMGSCAYLMPAATAKFIREGAYHREATLWSTIFGSIGVVVAAYLVKSLPINILTWVVMGVVLYTSLNLLKDAFSSKSQDPLKV</sequence>
<keyword evidence="7" id="KW-1185">Reference proteome</keyword>
<feature type="transmembrane region" description="Helical" evidence="5">
    <location>
        <begin position="168"/>
        <end position="192"/>
    </location>
</feature>
<protein>
    <recommendedName>
        <fullName evidence="5">Probable membrane transporter protein</fullName>
    </recommendedName>
</protein>
<feature type="transmembrane region" description="Helical" evidence="5">
    <location>
        <begin position="76"/>
        <end position="97"/>
    </location>
</feature>
<comment type="subcellular location">
    <subcellularLocation>
        <location evidence="5">Cell membrane</location>
        <topology evidence="5">Multi-pass membrane protein</topology>
    </subcellularLocation>
    <subcellularLocation>
        <location evidence="1">Membrane</location>
        <topology evidence="1">Multi-pass membrane protein</topology>
    </subcellularLocation>
</comment>
<feature type="transmembrane region" description="Helical" evidence="5">
    <location>
        <begin position="44"/>
        <end position="64"/>
    </location>
</feature>
<evidence type="ECO:0000256" key="2">
    <source>
        <dbReference type="ARBA" id="ARBA00022692"/>
    </source>
</evidence>
<feature type="transmembrane region" description="Helical" evidence="5">
    <location>
        <begin position="104"/>
        <end position="124"/>
    </location>
</feature>
<feature type="transmembrane region" description="Helical" evidence="5">
    <location>
        <begin position="136"/>
        <end position="156"/>
    </location>
</feature>
<organism evidence="6 7">
    <name type="scientific">Psychrilyobacter piezotolerans</name>
    <dbReference type="NCBI Taxonomy" id="2293438"/>
    <lineage>
        <taxon>Bacteria</taxon>
        <taxon>Fusobacteriati</taxon>
        <taxon>Fusobacteriota</taxon>
        <taxon>Fusobacteriia</taxon>
        <taxon>Fusobacteriales</taxon>
        <taxon>Fusobacteriaceae</taxon>
        <taxon>Psychrilyobacter</taxon>
    </lineage>
</organism>
<dbReference type="PANTHER" id="PTHR43483:SF3">
    <property type="entry name" value="MEMBRANE TRANSPORTER PROTEIN HI_0806-RELATED"/>
    <property type="match status" value="1"/>
</dbReference>
<dbReference type="Proteomes" id="UP000263486">
    <property type="component" value="Unassembled WGS sequence"/>
</dbReference>
<dbReference type="PANTHER" id="PTHR43483">
    <property type="entry name" value="MEMBRANE TRANSPORTER PROTEIN HI_0806-RELATED"/>
    <property type="match status" value="1"/>
</dbReference>
<reference evidence="6 7" key="1">
    <citation type="submission" date="2018-08" db="EMBL/GenBank/DDBJ databases">
        <title>Draft genome sequence of Psychrilyobacter sp. strain SD5 isolated from Black Sea water.</title>
        <authorList>
            <person name="Yadav S."/>
            <person name="Villanueva L."/>
            <person name="Damste J.S.S."/>
        </authorList>
    </citation>
    <scope>NUCLEOTIDE SEQUENCE [LARGE SCALE GENOMIC DNA]</scope>
    <source>
        <strain evidence="6 7">SD5</strain>
    </source>
</reference>
<accession>A0ABX9KEC7</accession>
<keyword evidence="3 5" id="KW-1133">Transmembrane helix</keyword>
<dbReference type="EMBL" id="QUAJ01000027">
    <property type="protein sequence ID" value="REI39967.1"/>
    <property type="molecule type" value="Genomic_DNA"/>
</dbReference>
<feature type="transmembrane region" description="Helical" evidence="5">
    <location>
        <begin position="198"/>
        <end position="225"/>
    </location>
</feature>
<comment type="similarity">
    <text evidence="5">Belongs to the 4-toluene sulfonate uptake permease (TSUP) (TC 2.A.102) family.</text>
</comment>
<evidence type="ECO:0000313" key="6">
    <source>
        <dbReference type="EMBL" id="REI39967.1"/>
    </source>
</evidence>
<evidence type="ECO:0000256" key="4">
    <source>
        <dbReference type="ARBA" id="ARBA00023136"/>
    </source>
</evidence>
<gene>
    <name evidence="6" type="ORF">DYH56_12810</name>
</gene>
<keyword evidence="4 5" id="KW-0472">Membrane</keyword>
<feature type="transmembrane region" description="Helical" evidence="5">
    <location>
        <begin position="237"/>
        <end position="255"/>
    </location>
</feature>
<evidence type="ECO:0000256" key="5">
    <source>
        <dbReference type="RuleBase" id="RU363041"/>
    </source>
</evidence>
<dbReference type="Pfam" id="PF01925">
    <property type="entry name" value="TauE"/>
    <property type="match status" value="1"/>
</dbReference>
<name>A0ABX9KEC7_9FUSO</name>
<dbReference type="RefSeq" id="WP_114643273.1">
    <property type="nucleotide sequence ID" value="NZ_JAACIO010000026.1"/>
</dbReference>
<dbReference type="InterPro" id="IPR002781">
    <property type="entry name" value="TM_pro_TauE-like"/>
</dbReference>
<keyword evidence="5" id="KW-1003">Cell membrane</keyword>
<evidence type="ECO:0000256" key="3">
    <source>
        <dbReference type="ARBA" id="ARBA00022989"/>
    </source>
</evidence>
<proteinExistence type="inferred from homology"/>
<comment type="caution">
    <text evidence="6">The sequence shown here is derived from an EMBL/GenBank/DDBJ whole genome shotgun (WGS) entry which is preliminary data.</text>
</comment>
<feature type="transmembrane region" description="Helical" evidence="5">
    <location>
        <begin position="6"/>
        <end position="24"/>
    </location>
</feature>
<evidence type="ECO:0000313" key="7">
    <source>
        <dbReference type="Proteomes" id="UP000263486"/>
    </source>
</evidence>
<keyword evidence="2 5" id="KW-0812">Transmembrane</keyword>